<protein>
    <submittedName>
        <fullName evidence="1">Uncharacterized protein</fullName>
    </submittedName>
</protein>
<dbReference type="Proteomes" id="UP000092444">
    <property type="component" value="Unassembled WGS sequence"/>
</dbReference>
<sequence>MQLYLTFSMHQAQMCYKQATQCVPEPFELSSFTIPHSCVSGFLGKESRIKTPLKCLSCLQYLIKSISVRGRLGSLFKSFLELALTVADPPVAKPPSAENAVNVGTLGRNPLSFDIGITLDITAL</sequence>
<organism evidence="1 2">
    <name type="scientific">Glossina morsitans morsitans</name>
    <name type="common">Savannah tsetse fly</name>
    <dbReference type="NCBI Taxonomy" id="37546"/>
    <lineage>
        <taxon>Eukaryota</taxon>
        <taxon>Metazoa</taxon>
        <taxon>Ecdysozoa</taxon>
        <taxon>Arthropoda</taxon>
        <taxon>Hexapoda</taxon>
        <taxon>Insecta</taxon>
        <taxon>Pterygota</taxon>
        <taxon>Neoptera</taxon>
        <taxon>Endopterygota</taxon>
        <taxon>Diptera</taxon>
        <taxon>Brachycera</taxon>
        <taxon>Muscomorpha</taxon>
        <taxon>Hippoboscoidea</taxon>
        <taxon>Glossinidae</taxon>
        <taxon>Glossina</taxon>
    </lineage>
</organism>
<reference evidence="1" key="1">
    <citation type="submission" date="2020-05" db="UniProtKB">
        <authorList>
            <consortium name="EnsemblMetazoa"/>
        </authorList>
    </citation>
    <scope>IDENTIFICATION</scope>
    <source>
        <strain evidence="1">Yale</strain>
    </source>
</reference>
<proteinExistence type="predicted"/>
<dbReference type="VEuPathDB" id="VectorBase:GMOY011867"/>
<evidence type="ECO:0000313" key="1">
    <source>
        <dbReference type="EnsemblMetazoa" id="GMOY011867-PA"/>
    </source>
</evidence>
<dbReference type="AlphaFoldDB" id="A0A1B0GEZ5"/>
<dbReference type="EMBL" id="CCAG010012678">
    <property type="status" value="NOT_ANNOTATED_CDS"/>
    <property type="molecule type" value="Genomic_DNA"/>
</dbReference>
<dbReference type="EnsemblMetazoa" id="GMOY011867-RA">
    <property type="protein sequence ID" value="GMOY011867-PA"/>
    <property type="gene ID" value="GMOY011867"/>
</dbReference>
<accession>A0A1B0GEZ5</accession>
<keyword evidence="2" id="KW-1185">Reference proteome</keyword>
<name>A0A1B0GEZ5_GLOMM</name>
<evidence type="ECO:0000313" key="2">
    <source>
        <dbReference type="Proteomes" id="UP000092444"/>
    </source>
</evidence>